<evidence type="ECO:0000313" key="5">
    <source>
        <dbReference type="EMBL" id="APU14088.1"/>
    </source>
</evidence>
<dbReference type="Pfam" id="PF01037">
    <property type="entry name" value="AsnC_trans_reg"/>
    <property type="match status" value="1"/>
</dbReference>
<evidence type="ECO:0000256" key="2">
    <source>
        <dbReference type="ARBA" id="ARBA00023125"/>
    </source>
</evidence>
<proteinExistence type="predicted"/>
<dbReference type="GO" id="GO:0043565">
    <property type="term" value="F:sequence-specific DNA binding"/>
    <property type="evidence" value="ECO:0007669"/>
    <property type="project" value="InterPro"/>
</dbReference>
<dbReference type="PROSITE" id="PS50956">
    <property type="entry name" value="HTH_ASNC_2"/>
    <property type="match status" value="1"/>
</dbReference>
<dbReference type="KEGG" id="acad:UA74_10125"/>
<feature type="domain" description="HTH asnC-type" evidence="4">
    <location>
        <begin position="7"/>
        <end position="68"/>
    </location>
</feature>
<dbReference type="PANTHER" id="PTHR30154:SF54">
    <property type="entry name" value="POSSIBLE TRANSCRIPTIONAL REGULATORY PROTEIN (PROBABLY LRP_ASNC-FAMILY)"/>
    <property type="match status" value="1"/>
</dbReference>
<dbReference type="InterPro" id="IPR036390">
    <property type="entry name" value="WH_DNA-bd_sf"/>
</dbReference>
<dbReference type="Gene3D" id="3.30.70.920">
    <property type="match status" value="1"/>
</dbReference>
<dbReference type="SUPFAM" id="SSF54909">
    <property type="entry name" value="Dimeric alpha+beta barrel"/>
    <property type="match status" value="1"/>
</dbReference>
<dbReference type="EMBL" id="CP016076">
    <property type="protein sequence ID" value="APU14088.1"/>
    <property type="molecule type" value="Genomic_DNA"/>
</dbReference>
<dbReference type="PRINTS" id="PR00033">
    <property type="entry name" value="HTHASNC"/>
</dbReference>
<sequence>MSDAAELDSIDLEILRLLQNDARMANKELAAAVRVAPSTCLDRVARLRSIGVILGQTIRVDPERLGRPLDALISLRIQPHRRELVEPFVSHVLGLPETRALYNLAGPDDYLVHVSTAGAADLQRLVLDEFASRDEVSRVQTTLIFQQWSGGPLLPPAGSA</sequence>
<dbReference type="AlphaFoldDB" id="A0AAC9LA06"/>
<keyword evidence="6" id="KW-1185">Reference proteome</keyword>
<evidence type="ECO:0000313" key="6">
    <source>
        <dbReference type="Proteomes" id="UP000185511"/>
    </source>
</evidence>
<dbReference type="Pfam" id="PF13404">
    <property type="entry name" value="HTH_AsnC-type"/>
    <property type="match status" value="1"/>
</dbReference>
<dbReference type="InterPro" id="IPR011008">
    <property type="entry name" value="Dimeric_a/b-barrel"/>
</dbReference>
<organism evidence="5 6">
    <name type="scientific">Actinoalloteichus fjordicus</name>
    <dbReference type="NCBI Taxonomy" id="1612552"/>
    <lineage>
        <taxon>Bacteria</taxon>
        <taxon>Bacillati</taxon>
        <taxon>Actinomycetota</taxon>
        <taxon>Actinomycetes</taxon>
        <taxon>Pseudonocardiales</taxon>
        <taxon>Pseudonocardiaceae</taxon>
        <taxon>Actinoalloteichus</taxon>
    </lineage>
</organism>
<dbReference type="Gene3D" id="1.10.10.10">
    <property type="entry name" value="Winged helix-like DNA-binding domain superfamily/Winged helix DNA-binding domain"/>
    <property type="match status" value="1"/>
</dbReference>
<dbReference type="InterPro" id="IPR019887">
    <property type="entry name" value="Tscrpt_reg_AsnC/Lrp_C"/>
</dbReference>
<dbReference type="SMART" id="SM00344">
    <property type="entry name" value="HTH_ASNC"/>
    <property type="match status" value="1"/>
</dbReference>
<dbReference type="GO" id="GO:0005829">
    <property type="term" value="C:cytosol"/>
    <property type="evidence" value="ECO:0007669"/>
    <property type="project" value="TreeGrafter"/>
</dbReference>
<dbReference type="InterPro" id="IPR000485">
    <property type="entry name" value="AsnC-type_HTH_dom"/>
</dbReference>
<dbReference type="InterPro" id="IPR036388">
    <property type="entry name" value="WH-like_DNA-bd_sf"/>
</dbReference>
<evidence type="ECO:0000256" key="3">
    <source>
        <dbReference type="ARBA" id="ARBA00023163"/>
    </source>
</evidence>
<dbReference type="Proteomes" id="UP000185511">
    <property type="component" value="Chromosome"/>
</dbReference>
<dbReference type="RefSeq" id="WP_075740023.1">
    <property type="nucleotide sequence ID" value="NZ_CP016076.1"/>
</dbReference>
<keyword evidence="3" id="KW-0804">Transcription</keyword>
<gene>
    <name evidence="5" type="ORF">UA74_10125</name>
</gene>
<dbReference type="InterPro" id="IPR019888">
    <property type="entry name" value="Tscrpt_reg_AsnC-like"/>
</dbReference>
<dbReference type="GO" id="GO:0043200">
    <property type="term" value="P:response to amino acid"/>
    <property type="evidence" value="ECO:0007669"/>
    <property type="project" value="TreeGrafter"/>
</dbReference>
<keyword evidence="2" id="KW-0238">DNA-binding</keyword>
<dbReference type="PANTHER" id="PTHR30154">
    <property type="entry name" value="LEUCINE-RESPONSIVE REGULATORY PROTEIN"/>
    <property type="match status" value="1"/>
</dbReference>
<evidence type="ECO:0000259" key="4">
    <source>
        <dbReference type="PROSITE" id="PS50956"/>
    </source>
</evidence>
<reference evidence="6" key="1">
    <citation type="submission" date="2016-06" db="EMBL/GenBank/DDBJ databases">
        <title>Complete genome sequence of Actinoalloteichus fjordicus DSM 46855 (=ADI127-17), type strain of the new species Actinoalloteichus fjordicus.</title>
        <authorList>
            <person name="Ruckert C."/>
            <person name="Nouioui I."/>
            <person name="Willmese J."/>
            <person name="van Wezel G."/>
            <person name="Klenk H.-P."/>
            <person name="Kalinowski J."/>
            <person name="Zotchev S.B."/>
        </authorList>
    </citation>
    <scope>NUCLEOTIDE SEQUENCE [LARGE SCALE GENOMIC DNA]</scope>
    <source>
        <strain evidence="6">ADI127-7</strain>
    </source>
</reference>
<accession>A0AAC9LA06</accession>
<evidence type="ECO:0000256" key="1">
    <source>
        <dbReference type="ARBA" id="ARBA00023015"/>
    </source>
</evidence>
<name>A0AAC9LA06_9PSEU</name>
<protein>
    <submittedName>
        <fullName evidence="5">Transcriptional regulator</fullName>
    </submittedName>
</protein>
<keyword evidence="1" id="KW-0805">Transcription regulation</keyword>
<dbReference type="SUPFAM" id="SSF46785">
    <property type="entry name" value="Winged helix' DNA-binding domain"/>
    <property type="match status" value="1"/>
</dbReference>